<accession>A0A1I4IT05</accession>
<dbReference type="Proteomes" id="UP000199668">
    <property type="component" value="Unassembled WGS sequence"/>
</dbReference>
<dbReference type="RefSeq" id="WP_090925482.1">
    <property type="nucleotide sequence ID" value="NZ_FOTY01000002.1"/>
</dbReference>
<sequence>MDFIVFIHGNVKYTITIDPTVWIFDERKIDLNTWEGEEKRKEEEWEAYKKSVSEQFDKDITKGVEAPTKTRTNEVRSKKEQLIHGTFGIPFGSFIGNAGPDNSASRVMIETAGGDEYKVALEDAFHMVAGFSENGEPLKETGPIHLYYGDGSNKENPITYVTGLRIE</sequence>
<dbReference type="AlphaFoldDB" id="A0A1I4IT05"/>
<keyword evidence="2" id="KW-1185">Reference proteome</keyword>
<organism evidence="1 2">
    <name type="scientific">Salibacterium qingdaonense</name>
    <dbReference type="NCBI Taxonomy" id="266892"/>
    <lineage>
        <taxon>Bacteria</taxon>
        <taxon>Bacillati</taxon>
        <taxon>Bacillota</taxon>
        <taxon>Bacilli</taxon>
        <taxon>Bacillales</taxon>
        <taxon>Bacillaceae</taxon>
    </lineage>
</organism>
<reference evidence="1 2" key="1">
    <citation type="submission" date="2016-10" db="EMBL/GenBank/DDBJ databases">
        <authorList>
            <person name="de Groot N.N."/>
        </authorList>
    </citation>
    <scope>NUCLEOTIDE SEQUENCE [LARGE SCALE GENOMIC DNA]</scope>
    <source>
        <strain evidence="1 2">CGMCC 1.6134</strain>
    </source>
</reference>
<gene>
    <name evidence="1" type="ORF">SAMN04488054_102220</name>
</gene>
<name>A0A1I4IT05_9BACI</name>
<dbReference type="EMBL" id="FOTY01000002">
    <property type="protein sequence ID" value="SFL57499.1"/>
    <property type="molecule type" value="Genomic_DNA"/>
</dbReference>
<dbReference type="OrthoDB" id="2404998at2"/>
<evidence type="ECO:0000313" key="2">
    <source>
        <dbReference type="Proteomes" id="UP000199668"/>
    </source>
</evidence>
<dbReference type="STRING" id="266892.SAMN04488054_102220"/>
<proteinExistence type="predicted"/>
<evidence type="ECO:0000313" key="1">
    <source>
        <dbReference type="EMBL" id="SFL57499.1"/>
    </source>
</evidence>
<evidence type="ECO:0008006" key="3">
    <source>
        <dbReference type="Google" id="ProtNLM"/>
    </source>
</evidence>
<protein>
    <recommendedName>
        <fullName evidence="3">Peptidyl-prolyl cis-trans isomerase</fullName>
    </recommendedName>
</protein>